<organism evidence="1 2">
    <name type="scientific">Gossypium davidsonii</name>
    <name type="common">Davidson's cotton</name>
    <name type="synonym">Gossypium klotzschianum subsp. davidsonii</name>
    <dbReference type="NCBI Taxonomy" id="34287"/>
    <lineage>
        <taxon>Eukaryota</taxon>
        <taxon>Viridiplantae</taxon>
        <taxon>Streptophyta</taxon>
        <taxon>Embryophyta</taxon>
        <taxon>Tracheophyta</taxon>
        <taxon>Spermatophyta</taxon>
        <taxon>Magnoliopsida</taxon>
        <taxon>eudicotyledons</taxon>
        <taxon>Gunneridae</taxon>
        <taxon>Pentapetalae</taxon>
        <taxon>rosids</taxon>
        <taxon>malvids</taxon>
        <taxon>Malvales</taxon>
        <taxon>Malvaceae</taxon>
        <taxon>Malvoideae</taxon>
        <taxon>Gossypium</taxon>
    </lineage>
</organism>
<name>A0A7J8T3N7_GOSDV</name>
<keyword evidence="2" id="KW-1185">Reference proteome</keyword>
<evidence type="ECO:0000313" key="1">
    <source>
        <dbReference type="EMBL" id="MBA0632402.1"/>
    </source>
</evidence>
<reference evidence="1 2" key="1">
    <citation type="journal article" date="2019" name="Genome Biol. Evol.">
        <title>Insights into the evolution of the New World diploid cottons (Gossypium, subgenus Houzingenia) based on genome sequencing.</title>
        <authorList>
            <person name="Grover C.E."/>
            <person name="Arick M.A. 2nd"/>
            <person name="Thrash A."/>
            <person name="Conover J.L."/>
            <person name="Sanders W.S."/>
            <person name="Peterson D.G."/>
            <person name="Frelichowski J.E."/>
            <person name="Scheffler J.A."/>
            <person name="Scheffler B.E."/>
            <person name="Wendel J.F."/>
        </authorList>
    </citation>
    <scope>NUCLEOTIDE SEQUENCE [LARGE SCALE GENOMIC DNA]</scope>
    <source>
        <strain evidence="1">27</strain>
        <tissue evidence="1">Leaf</tissue>
    </source>
</reference>
<dbReference type="AlphaFoldDB" id="A0A7J8T3N7"/>
<proteinExistence type="predicted"/>
<protein>
    <submittedName>
        <fullName evidence="1">Uncharacterized protein</fullName>
    </submittedName>
</protein>
<evidence type="ECO:0000313" key="2">
    <source>
        <dbReference type="Proteomes" id="UP000593561"/>
    </source>
</evidence>
<accession>A0A7J8T3N7</accession>
<sequence>MMKNMIQNIWIIFSTRIRDYISPQPWINHSKIPSSKTDS</sequence>
<dbReference type="EMBL" id="JABFAC010000013">
    <property type="protein sequence ID" value="MBA0632402.1"/>
    <property type="molecule type" value="Genomic_DNA"/>
</dbReference>
<gene>
    <name evidence="1" type="ORF">Godav_001149</name>
</gene>
<dbReference type="Proteomes" id="UP000593561">
    <property type="component" value="Unassembled WGS sequence"/>
</dbReference>
<comment type="caution">
    <text evidence="1">The sequence shown here is derived from an EMBL/GenBank/DDBJ whole genome shotgun (WGS) entry which is preliminary data.</text>
</comment>